<dbReference type="GeneID" id="20674133"/>
<dbReference type="Proteomes" id="UP000030671">
    <property type="component" value="Unassembled WGS sequence"/>
</dbReference>
<dbReference type="HOGENOM" id="CLU_888674_0_0_1"/>
<dbReference type="KEGG" id="hir:HETIRDRAFT_426654"/>
<dbReference type="RefSeq" id="XP_009545633.1">
    <property type="nucleotide sequence ID" value="XM_009547338.1"/>
</dbReference>
<evidence type="ECO:0000313" key="1">
    <source>
        <dbReference type="EMBL" id="ETW83372.1"/>
    </source>
</evidence>
<reference evidence="1 2" key="1">
    <citation type="journal article" date="2012" name="New Phytol.">
        <title>Insight into trade-off between wood decay and parasitism from the genome of a fungal forest pathogen.</title>
        <authorList>
            <person name="Olson A."/>
            <person name="Aerts A."/>
            <person name="Asiegbu F."/>
            <person name="Belbahri L."/>
            <person name="Bouzid O."/>
            <person name="Broberg A."/>
            <person name="Canback B."/>
            <person name="Coutinho P.M."/>
            <person name="Cullen D."/>
            <person name="Dalman K."/>
            <person name="Deflorio G."/>
            <person name="van Diepen L.T."/>
            <person name="Dunand C."/>
            <person name="Duplessis S."/>
            <person name="Durling M."/>
            <person name="Gonthier P."/>
            <person name="Grimwood J."/>
            <person name="Fossdal C.G."/>
            <person name="Hansson D."/>
            <person name="Henrissat B."/>
            <person name="Hietala A."/>
            <person name="Himmelstrand K."/>
            <person name="Hoffmeister D."/>
            <person name="Hogberg N."/>
            <person name="James T.Y."/>
            <person name="Karlsson M."/>
            <person name="Kohler A."/>
            <person name="Kues U."/>
            <person name="Lee Y.H."/>
            <person name="Lin Y.C."/>
            <person name="Lind M."/>
            <person name="Lindquist E."/>
            <person name="Lombard V."/>
            <person name="Lucas S."/>
            <person name="Lunden K."/>
            <person name="Morin E."/>
            <person name="Murat C."/>
            <person name="Park J."/>
            <person name="Raffaello T."/>
            <person name="Rouze P."/>
            <person name="Salamov A."/>
            <person name="Schmutz J."/>
            <person name="Solheim H."/>
            <person name="Stahlberg J."/>
            <person name="Velez H."/>
            <person name="de Vries R.P."/>
            <person name="Wiebenga A."/>
            <person name="Woodward S."/>
            <person name="Yakovlev I."/>
            <person name="Garbelotto M."/>
            <person name="Martin F."/>
            <person name="Grigoriev I.V."/>
            <person name="Stenlid J."/>
        </authorList>
    </citation>
    <scope>NUCLEOTIDE SEQUENCE [LARGE SCALE GENOMIC DNA]</scope>
    <source>
        <strain evidence="1 2">TC 32-1</strain>
    </source>
</reference>
<dbReference type="AlphaFoldDB" id="W4KBX9"/>
<evidence type="ECO:0000313" key="2">
    <source>
        <dbReference type="Proteomes" id="UP000030671"/>
    </source>
</evidence>
<gene>
    <name evidence="1" type="ORF">HETIRDRAFT_426654</name>
</gene>
<sequence>MSSILSVLETKLREYMLALPDGTTEYKDYEAWRVVRFAAQQQAVKAQALEEEAVRVATAKHEAEEAEAACTASALQVAEEGRQRCQEALVEAMFSGLLDAEEGDCQMAALEAESVLPLPLFLCSPSPSIPVMSSSRPKPSFTPLPSQPYPLVTESDLASATAALHHMSIDLVASPALTNVNGKPLVAAVVVEFTHQRMPSFGRVMLLPGLGHGWMSTVWAPEERNGAGKVFKDPPKLVSGNCLVRPFPLPPPETDCYDCSSVTPRVGGSSLGHSWRMCGTMVSAVRVAQEPEVYCDIAMKTVVGRLQWMRVLW</sequence>
<name>W4KBX9_HETIT</name>
<organism evidence="1 2">
    <name type="scientific">Heterobasidion irregulare (strain TC 32-1)</name>
    <dbReference type="NCBI Taxonomy" id="747525"/>
    <lineage>
        <taxon>Eukaryota</taxon>
        <taxon>Fungi</taxon>
        <taxon>Dikarya</taxon>
        <taxon>Basidiomycota</taxon>
        <taxon>Agaricomycotina</taxon>
        <taxon>Agaricomycetes</taxon>
        <taxon>Russulales</taxon>
        <taxon>Bondarzewiaceae</taxon>
        <taxon>Heterobasidion</taxon>
        <taxon>Heterobasidion annosum species complex</taxon>
    </lineage>
</organism>
<protein>
    <submittedName>
        <fullName evidence="1">Uncharacterized protein</fullName>
    </submittedName>
</protein>
<keyword evidence="2" id="KW-1185">Reference proteome</keyword>
<accession>W4KBX9</accession>
<proteinExistence type="predicted"/>
<dbReference type="InParanoid" id="W4KBX9"/>
<dbReference type="EMBL" id="KI925457">
    <property type="protein sequence ID" value="ETW83372.1"/>
    <property type="molecule type" value="Genomic_DNA"/>
</dbReference>